<keyword evidence="2" id="KW-1185">Reference proteome</keyword>
<sequence>MFYTCGPNEAMVVSGFCRSPPLMIAGGRVFVFPCIQKIQRISLNTLTLNVKSDKVYTRHGVPISVTGIAQMKIQGQNKQMLAAACQMFMGKSEPEIAQIALETLEGHQRAIIAHLTVEEIYKDRKKFSEQVFKVASSDLVNMGISVVSYTLKDVHDDQDYLHSLGKARTAQVQKDARIGEAKNKRDAVIRYKNEIDMAKAQRDYELKKAAYDIEVNTKKAESEMAYQLQVHENELGNIISWRMHCIQRIEEEKMQVQVVERTQQIMLQEQEITRREKELEAKVKKPADAESLKLIMEAEAEAESIRMKGEAEAFATEAKGRAEAEQMSKKAEAFQQYKDGAMVDMLLEKLPLMAEEISKPLCEAKKVTMVSNGNGEVGAAKLSGEVLEIMTRLPAAVEKLTGVTISQIENAMFLNKAKEQLGPEKANAGSFPHSSSTSSPHYPTAVLAIPGSVDAGPGVRVVPKQEGGGGNAGGGANSGGGPLSVVGGHLHQSHTSQNITVVPVPSTGIMTGLVITTPQGTLVPTASTQSFVTGPHTATTMIVSALHPSNADKKEDIGIPPAVVMPTPSKRGRKSKQVMGRVAGVGGVLPPGSDALILAHLAAGGQHHNADPYDLSNDEDDHTNKDGPKSYRCRMCAVTFFSKSDMQIHAKSHTEAKPHKCPHCSKSFANSSYLSQHIRIHSGAKPYTCTYCQKTFRQLSHLQQHTRIHTGDRPYKCSHPGCEKSFTQLSNLQSHRRQHNKDKPYKCHNCNRGYTDAASLEVHLSTHTVKHAKLFSCGLCNRSYTSETYLMKHMRKHNPDPLTVAATVAAQQAQGLTPGRGRGRGRGRGGGGRGSQLQNQNNPNNNQNPGPPGSYQSHQQPAEAVVQCPFDLHQYKTVSASEIQYKPVTVADLPVTHKDLCLTVSTSAIQVEHMNS</sequence>
<reference evidence="1" key="1">
    <citation type="submission" date="2020-04" db="EMBL/GenBank/DDBJ databases">
        <title>A chromosome-scale assembly and high-density genetic map of the yellow drum (Nibea albiflora) genome.</title>
        <authorList>
            <person name="Xu D."/>
            <person name="Zhang W."/>
            <person name="Chen R."/>
            <person name="Tan P."/>
            <person name="Wang L."/>
            <person name="Song H."/>
            <person name="Tian L."/>
            <person name="Zhu Q."/>
            <person name="Wang B."/>
        </authorList>
    </citation>
    <scope>NUCLEOTIDE SEQUENCE</scope>
    <source>
        <strain evidence="1">ZJHYS-2018</strain>
    </source>
</reference>
<comment type="caution">
    <text evidence="1">The sequence shown here is derived from an EMBL/GenBank/DDBJ whole genome shotgun (WGS) entry which is preliminary data.</text>
</comment>
<evidence type="ECO:0000313" key="1">
    <source>
        <dbReference type="EMBL" id="KAG8004875.1"/>
    </source>
</evidence>
<name>A0ACB7EST9_NIBAL</name>
<dbReference type="EMBL" id="CM024811">
    <property type="protein sequence ID" value="KAG8004875.1"/>
    <property type="molecule type" value="Genomic_DNA"/>
</dbReference>
<evidence type="ECO:0000313" key="2">
    <source>
        <dbReference type="Proteomes" id="UP000805704"/>
    </source>
</evidence>
<dbReference type="Proteomes" id="UP000805704">
    <property type="component" value="Chromosome 23"/>
</dbReference>
<organism evidence="1 2">
    <name type="scientific">Nibea albiflora</name>
    <name type="common">Yellow drum</name>
    <name type="synonym">Corvina albiflora</name>
    <dbReference type="NCBI Taxonomy" id="240163"/>
    <lineage>
        <taxon>Eukaryota</taxon>
        <taxon>Metazoa</taxon>
        <taxon>Chordata</taxon>
        <taxon>Craniata</taxon>
        <taxon>Vertebrata</taxon>
        <taxon>Euteleostomi</taxon>
        <taxon>Actinopterygii</taxon>
        <taxon>Neopterygii</taxon>
        <taxon>Teleostei</taxon>
        <taxon>Neoteleostei</taxon>
        <taxon>Acanthomorphata</taxon>
        <taxon>Eupercaria</taxon>
        <taxon>Sciaenidae</taxon>
        <taxon>Nibea</taxon>
    </lineage>
</organism>
<gene>
    <name evidence="1" type="primary">FLOT1</name>
    <name evidence="1" type="ORF">GBF38_010690</name>
</gene>
<proteinExistence type="predicted"/>
<accession>A0ACB7EST9</accession>
<protein>
    <submittedName>
        <fullName evidence="1">Flotillin-1</fullName>
    </submittedName>
</protein>